<evidence type="ECO:0000313" key="1">
    <source>
        <dbReference type="EMBL" id="DAE01674.1"/>
    </source>
</evidence>
<proteinExistence type="predicted"/>
<protein>
    <submittedName>
        <fullName evidence="1">Uncharacterized protein</fullName>
    </submittedName>
</protein>
<accession>A0A8S5P3U0</accession>
<reference evidence="1" key="1">
    <citation type="journal article" date="2021" name="Proc. Natl. Acad. Sci. U.S.A.">
        <title>A Catalog of Tens of Thousands of Viruses from Human Metagenomes Reveals Hidden Associations with Chronic Diseases.</title>
        <authorList>
            <person name="Tisza M.J."/>
            <person name="Buck C.B."/>
        </authorList>
    </citation>
    <scope>NUCLEOTIDE SEQUENCE</scope>
    <source>
        <strain evidence="1">Ctkyp1</strain>
    </source>
</reference>
<dbReference type="EMBL" id="BK015328">
    <property type="protein sequence ID" value="DAE01674.1"/>
    <property type="molecule type" value="Genomic_DNA"/>
</dbReference>
<sequence length="78" mass="8865">MRIKRWKEMSEREVVELKRNQCMKCVYLSKSSPSSISNATCDYILIVGHSRGCPPTECVQKGILKRGKRKGGESEYGL</sequence>
<name>A0A8S5P3U0_9CAUD</name>
<organism evidence="1">
    <name type="scientific">Siphoviridae sp. ctkyp1</name>
    <dbReference type="NCBI Taxonomy" id="2825646"/>
    <lineage>
        <taxon>Viruses</taxon>
        <taxon>Duplodnaviria</taxon>
        <taxon>Heunggongvirae</taxon>
        <taxon>Uroviricota</taxon>
        <taxon>Caudoviricetes</taxon>
    </lineage>
</organism>